<gene>
    <name evidence="1" type="ORF">NQ176_g2634</name>
</gene>
<accession>A0ACC1NMC1</accession>
<evidence type="ECO:0000313" key="2">
    <source>
        <dbReference type="Proteomes" id="UP001143910"/>
    </source>
</evidence>
<dbReference type="EMBL" id="JANJQO010000198">
    <property type="protein sequence ID" value="KAJ2980452.1"/>
    <property type="molecule type" value="Genomic_DNA"/>
</dbReference>
<proteinExistence type="predicted"/>
<dbReference type="Proteomes" id="UP001143910">
    <property type="component" value="Unassembled WGS sequence"/>
</dbReference>
<name>A0ACC1NMC1_9HYPO</name>
<keyword evidence="2" id="KW-1185">Reference proteome</keyword>
<sequence length="166" mass="18720">MTTTPIQGVWKLLSFQFYIKGNDKNPLFSPLGDKPSGRIMFTSEGYMNATLTSSDVLEPSDQPQWALAEDDYILNVARPMTTYCGPFKLVNEGGKQLLKTKVDLALDPNWIGGYQVREWELRRENDNDFLVLRPLQTFPGPDGKELVGVLLWEKINKDVAPVKASL</sequence>
<reference evidence="1" key="1">
    <citation type="submission" date="2022-08" db="EMBL/GenBank/DDBJ databases">
        <title>Genome Sequence of Lecanicillium fungicola.</title>
        <authorList>
            <person name="Buettner E."/>
        </authorList>
    </citation>
    <scope>NUCLEOTIDE SEQUENCE</scope>
    <source>
        <strain evidence="1">Babe33</strain>
    </source>
</reference>
<protein>
    <submittedName>
        <fullName evidence="1">Uncharacterized protein</fullName>
    </submittedName>
</protein>
<evidence type="ECO:0000313" key="1">
    <source>
        <dbReference type="EMBL" id="KAJ2980452.1"/>
    </source>
</evidence>
<comment type="caution">
    <text evidence="1">The sequence shown here is derived from an EMBL/GenBank/DDBJ whole genome shotgun (WGS) entry which is preliminary data.</text>
</comment>
<organism evidence="1 2">
    <name type="scientific">Zarea fungicola</name>
    <dbReference type="NCBI Taxonomy" id="93591"/>
    <lineage>
        <taxon>Eukaryota</taxon>
        <taxon>Fungi</taxon>
        <taxon>Dikarya</taxon>
        <taxon>Ascomycota</taxon>
        <taxon>Pezizomycotina</taxon>
        <taxon>Sordariomycetes</taxon>
        <taxon>Hypocreomycetidae</taxon>
        <taxon>Hypocreales</taxon>
        <taxon>Cordycipitaceae</taxon>
        <taxon>Zarea</taxon>
    </lineage>
</organism>